<keyword evidence="8" id="KW-0963">Cytoplasm</keyword>
<dbReference type="InterPro" id="IPR001048">
    <property type="entry name" value="Asp/Glu/Uridylate_kinase"/>
</dbReference>
<gene>
    <name evidence="8 9" type="primary">argA</name>
    <name evidence="9" type="ORF">A8U91_02072</name>
</gene>
<dbReference type="InterPro" id="IPR036393">
    <property type="entry name" value="AceGlu_kinase-like_sf"/>
</dbReference>
<dbReference type="CDD" id="cd04237">
    <property type="entry name" value="AAK_NAGS-ABP"/>
    <property type="match status" value="1"/>
</dbReference>
<dbReference type="Gene3D" id="3.40.1160.10">
    <property type="entry name" value="Acetylglutamate kinase-like"/>
    <property type="match status" value="1"/>
</dbReference>
<evidence type="ECO:0000256" key="8">
    <source>
        <dbReference type="HAMAP-Rule" id="MF_01105"/>
    </source>
</evidence>
<dbReference type="GeneID" id="91008833"/>
<evidence type="ECO:0000256" key="5">
    <source>
        <dbReference type="ARBA" id="ARBA00022679"/>
    </source>
</evidence>
<evidence type="ECO:0000256" key="6">
    <source>
        <dbReference type="ARBA" id="ARBA00023315"/>
    </source>
</evidence>
<keyword evidence="4 8" id="KW-0028">Amino-acid biosynthesis</keyword>
<dbReference type="GO" id="GO:0005737">
    <property type="term" value="C:cytoplasm"/>
    <property type="evidence" value="ECO:0007669"/>
    <property type="project" value="UniProtKB-SubCell"/>
</dbReference>
<dbReference type="EC" id="2.3.1.1" evidence="8"/>
<dbReference type="InterPro" id="IPR016181">
    <property type="entry name" value="Acyl_CoA_acyltransferase"/>
</dbReference>
<dbReference type="PANTHER" id="PTHR30602:SF12">
    <property type="entry name" value="AMINO-ACID ACETYLTRANSFERASE NAGS1, CHLOROPLASTIC-RELATED"/>
    <property type="match status" value="1"/>
</dbReference>
<dbReference type="InterPro" id="IPR033719">
    <property type="entry name" value="NAGS_kin"/>
</dbReference>
<evidence type="ECO:0000256" key="3">
    <source>
        <dbReference type="ARBA" id="ARBA00022571"/>
    </source>
</evidence>
<protein>
    <recommendedName>
        <fullName evidence="8">Amino-acid acetyltransferase</fullName>
        <ecNumber evidence="8">2.3.1.1</ecNumber>
    </recommendedName>
    <alternativeName>
        <fullName evidence="8">N-acetylglutamate synthase</fullName>
        <shortName evidence="8">AGS</shortName>
        <shortName evidence="8">NAGS</shortName>
    </alternativeName>
</protein>
<evidence type="ECO:0000313" key="9">
    <source>
        <dbReference type="EMBL" id="OBX37694.1"/>
    </source>
</evidence>
<evidence type="ECO:0000256" key="4">
    <source>
        <dbReference type="ARBA" id="ARBA00022605"/>
    </source>
</evidence>
<evidence type="ECO:0000256" key="7">
    <source>
        <dbReference type="ARBA" id="ARBA00048372"/>
    </source>
</evidence>
<dbReference type="RefSeq" id="WP_013331373.1">
    <property type="nucleotide sequence ID" value="NZ_CP087224.1"/>
</dbReference>
<dbReference type="NCBIfam" id="TIGR01890">
    <property type="entry name" value="N-Ac-Glu-synth"/>
    <property type="match status" value="1"/>
</dbReference>
<evidence type="ECO:0000313" key="10">
    <source>
        <dbReference type="Proteomes" id="UP000092504"/>
    </source>
</evidence>
<evidence type="ECO:0000256" key="2">
    <source>
        <dbReference type="ARBA" id="ARBA00009145"/>
    </source>
</evidence>
<comment type="caution">
    <text evidence="9">The sequence shown here is derived from an EMBL/GenBank/DDBJ whole genome shotgun (WGS) entry which is preliminary data.</text>
</comment>
<dbReference type="InterPro" id="IPR010167">
    <property type="entry name" value="NH2A_AcTrfase"/>
</dbReference>
<name>A0A1B8P601_HALEL</name>
<dbReference type="PROSITE" id="PS51186">
    <property type="entry name" value="GNAT"/>
    <property type="match status" value="1"/>
</dbReference>
<keyword evidence="6 8" id="KW-0012">Acyltransferase</keyword>
<dbReference type="UniPathway" id="UPA00068">
    <property type="reaction ID" value="UER00106"/>
</dbReference>
<dbReference type="Pfam" id="PF00696">
    <property type="entry name" value="AA_kinase"/>
    <property type="match status" value="1"/>
</dbReference>
<dbReference type="Proteomes" id="UP000092504">
    <property type="component" value="Unassembled WGS sequence"/>
</dbReference>
<dbReference type="InterPro" id="IPR000182">
    <property type="entry name" value="GNAT_dom"/>
</dbReference>
<keyword evidence="5 8" id="KW-0808">Transferase</keyword>
<dbReference type="EMBL" id="MAJD01000001">
    <property type="protein sequence ID" value="OBX37694.1"/>
    <property type="molecule type" value="Genomic_DNA"/>
</dbReference>
<evidence type="ECO:0000256" key="1">
    <source>
        <dbReference type="ARBA" id="ARBA00004925"/>
    </source>
</evidence>
<dbReference type="PANTHER" id="PTHR30602">
    <property type="entry name" value="AMINO-ACID ACETYLTRANSFERASE"/>
    <property type="match status" value="1"/>
</dbReference>
<comment type="similarity">
    <text evidence="2 8">Belongs to the acetyltransferase family. ArgA subfamily.</text>
</comment>
<accession>A0A1B8P601</accession>
<dbReference type="NCBIfam" id="NF003641">
    <property type="entry name" value="PRK05279.1"/>
    <property type="match status" value="1"/>
</dbReference>
<dbReference type="GO" id="GO:0004042">
    <property type="term" value="F:L-glutamate N-acetyltransferase activity"/>
    <property type="evidence" value="ECO:0007669"/>
    <property type="project" value="UniProtKB-UniRule"/>
</dbReference>
<dbReference type="CDD" id="cd04301">
    <property type="entry name" value="NAT_SF"/>
    <property type="match status" value="1"/>
</dbReference>
<comment type="catalytic activity">
    <reaction evidence="7 8">
        <text>L-glutamate + acetyl-CoA = N-acetyl-L-glutamate + CoA + H(+)</text>
        <dbReference type="Rhea" id="RHEA:24292"/>
        <dbReference type="ChEBI" id="CHEBI:15378"/>
        <dbReference type="ChEBI" id="CHEBI:29985"/>
        <dbReference type="ChEBI" id="CHEBI:44337"/>
        <dbReference type="ChEBI" id="CHEBI:57287"/>
        <dbReference type="ChEBI" id="CHEBI:57288"/>
        <dbReference type="EC" id="2.3.1.1"/>
    </reaction>
</comment>
<dbReference type="Pfam" id="PF00583">
    <property type="entry name" value="Acetyltransf_1"/>
    <property type="match status" value="1"/>
</dbReference>
<organism evidence="9 10">
    <name type="scientific">Halomonas elongata</name>
    <dbReference type="NCBI Taxonomy" id="2746"/>
    <lineage>
        <taxon>Bacteria</taxon>
        <taxon>Pseudomonadati</taxon>
        <taxon>Pseudomonadota</taxon>
        <taxon>Gammaproteobacteria</taxon>
        <taxon>Oceanospirillales</taxon>
        <taxon>Halomonadaceae</taxon>
        <taxon>Halomonas</taxon>
    </lineage>
</organism>
<dbReference type="PIRSF" id="PIRSF000423">
    <property type="entry name" value="ArgA"/>
    <property type="match status" value="1"/>
</dbReference>
<comment type="pathway">
    <text evidence="1 8">Amino-acid biosynthesis; L-arginine biosynthesis; N(2)-acetyl-L-ornithine from L-glutamate: step 1/4.</text>
</comment>
<dbReference type="HAMAP" id="MF_01105">
    <property type="entry name" value="N_acetyl_glu_synth"/>
    <property type="match status" value="1"/>
</dbReference>
<comment type="miscellaneous">
    <text evidence="8">In bacteria which possess the bifunctional enzyme ornithine acetyltransferase/N-acetylglutamate synthase (ArgJ), ArgA fulfills an anaplerotic role.</text>
</comment>
<dbReference type="PATRIC" id="fig|2746.7.peg.2123"/>
<reference evidence="9 10" key="1">
    <citation type="submission" date="2016-06" db="EMBL/GenBank/DDBJ databases">
        <title>Genome sequence of halotolerant plant growth promoting strain of Halomonas elongata HEK1 isolated from salterns of Rann of Kutch, Gujarat, India.</title>
        <authorList>
            <person name="Gaba S."/>
            <person name="Singh R.N."/>
            <person name="Abrol S."/>
            <person name="Kaushik R."/>
            <person name="Saxena A.K."/>
        </authorList>
    </citation>
    <scope>NUCLEOTIDE SEQUENCE [LARGE SCALE GENOMIC DNA]</scope>
    <source>
        <strain evidence="9 10">HEK1</strain>
    </source>
</reference>
<dbReference type="AlphaFoldDB" id="A0A1B8P601"/>
<keyword evidence="3 8" id="KW-0055">Arginine biosynthesis</keyword>
<proteinExistence type="inferred from homology"/>
<dbReference type="OMA" id="KRKYNWD"/>
<dbReference type="Gene3D" id="3.40.630.30">
    <property type="match status" value="1"/>
</dbReference>
<dbReference type="GO" id="GO:0006526">
    <property type="term" value="P:L-arginine biosynthetic process"/>
    <property type="evidence" value="ECO:0007669"/>
    <property type="project" value="UniProtKB-UniRule"/>
</dbReference>
<sequence length="437" mass="48063">MDTRFPFVDWFRNSSPYINAHRGRTFVILIEGEAVSEGRGEQLIQDLALLHTLGVRLVVVLGIRPQVNAALEAASITPRRHHGRWVADDAIMERVERVAAEQRLWLEARLSLGLPNSPLHGVEMTAVSGNLVMAKPLGVRDGVDFARSGEVRRVRETAISGLLEQGSLVLLPPLGYSSTGEVFDLDAAEVAQKVATALAADKLILLGEAKGLFDAQGQLQRQLTPDEASGWLDETSPGDEAHRHLGAACAAARHGVARTHLLSWRDHDALLGELFTRDGVGTMISRHRYEQLRAAEVADVGGLLELLEPLERRGMLVPRSRERLEYEIDDYVVIERDGMVIGCAALHPFPDASMGELACVAVHVDYRGGARGDLLLGEVERRARRLGLDSLFALTTHTSHWFFEHGFGAADLSDLPPLKRDTYNHARQSKVLIKPLV</sequence>
<comment type="subcellular location">
    <subcellularLocation>
        <location evidence="8">Cytoplasm</location>
    </subcellularLocation>
</comment>
<dbReference type="SUPFAM" id="SSF53633">
    <property type="entry name" value="Carbamate kinase-like"/>
    <property type="match status" value="1"/>
</dbReference>
<dbReference type="SUPFAM" id="SSF55729">
    <property type="entry name" value="Acyl-CoA N-acyltransferases (Nat)"/>
    <property type="match status" value="1"/>
</dbReference>